<proteinExistence type="predicted"/>
<accession>A0A3N1XSR9</accession>
<evidence type="ECO:0000313" key="3">
    <source>
        <dbReference type="EMBL" id="ROR29191.1"/>
    </source>
</evidence>
<dbReference type="Proteomes" id="UP000273083">
    <property type="component" value="Unassembled WGS sequence"/>
</dbReference>
<dbReference type="AlphaFoldDB" id="A0A3N1XSR9"/>
<evidence type="ECO:0000313" key="4">
    <source>
        <dbReference type="Proteomes" id="UP000273083"/>
    </source>
</evidence>
<evidence type="ECO:0000259" key="1">
    <source>
        <dbReference type="Pfam" id="PF18739"/>
    </source>
</evidence>
<name>A0A3N1XSR9_9FIRM</name>
<dbReference type="Pfam" id="PF18739">
    <property type="entry name" value="HEPN_Apea"/>
    <property type="match status" value="1"/>
</dbReference>
<dbReference type="EMBL" id="RJVG01000003">
    <property type="protein sequence ID" value="ROR29191.1"/>
    <property type="molecule type" value="Genomic_DNA"/>
</dbReference>
<feature type="domain" description="Apea-like HEPN" evidence="1">
    <location>
        <begin position="291"/>
        <end position="457"/>
    </location>
</feature>
<dbReference type="OrthoDB" id="2078820at2"/>
<evidence type="ECO:0000259" key="2">
    <source>
        <dbReference type="Pfam" id="PF18862"/>
    </source>
</evidence>
<organism evidence="3 4">
    <name type="scientific">Mobilisporobacter senegalensis</name>
    <dbReference type="NCBI Taxonomy" id="1329262"/>
    <lineage>
        <taxon>Bacteria</taxon>
        <taxon>Bacillati</taxon>
        <taxon>Bacillota</taxon>
        <taxon>Clostridia</taxon>
        <taxon>Lachnospirales</taxon>
        <taxon>Lachnospiraceae</taxon>
        <taxon>Mobilisporobacter</taxon>
    </lineage>
</organism>
<dbReference type="RefSeq" id="WP_123608647.1">
    <property type="nucleotide sequence ID" value="NZ_RJVG01000003.1"/>
</dbReference>
<reference evidence="3 4" key="1">
    <citation type="submission" date="2018-11" db="EMBL/GenBank/DDBJ databases">
        <title>Genomic Encyclopedia of Type Strains, Phase IV (KMG-IV): sequencing the most valuable type-strain genomes for metagenomic binning, comparative biology and taxonomic classification.</title>
        <authorList>
            <person name="Goeker M."/>
        </authorList>
    </citation>
    <scope>NUCLEOTIDE SEQUENCE [LARGE SCALE GENOMIC DNA]</scope>
    <source>
        <strain evidence="3 4">DSM 26537</strain>
    </source>
</reference>
<feature type="domain" description="ApeA N-terminal" evidence="2">
    <location>
        <begin position="4"/>
        <end position="259"/>
    </location>
</feature>
<comment type="caution">
    <text evidence="3">The sequence shown here is derived from an EMBL/GenBank/DDBJ whole genome shotgun (WGS) entry which is preliminary data.</text>
</comment>
<gene>
    <name evidence="3" type="ORF">EDD66_103126</name>
</gene>
<dbReference type="Pfam" id="PF18862">
    <property type="entry name" value="ApeA_NTD1"/>
    <property type="match status" value="1"/>
</dbReference>
<protein>
    <submittedName>
        <fullName evidence="3">Uncharacterized protein</fullName>
    </submittedName>
</protein>
<keyword evidence="4" id="KW-1185">Reference proteome</keyword>
<sequence>MERHIGLWRDENDDTPSVAELIIDGNHIEFYRRETDVVFPRAYVGSDNDHRYKVFTNGAAEYGKYKTLNNVASCRTFFVLQQNCEYKKGLSIDGIIVASFVIPELIDWLALKTVDWGATEQNEMIAVENKLPSIVLKDRNPKIEIYFETNHSLFDPNVDDRITVSISKRPRIKVSYDEAVDVYALRNDIRSIMQFFSLMIGHISDALDIRLDIKDQELKSWLYINEDFSYNLRTIGIIDKPRTCLKNIKENINLYFESWYKFYYNDKFELVRRMYFEGNKRKDIYVQDILVQYVRILEGYHLRISDDETVASTLDKDIKKMIFTDEGRSLFKPIFQKVDWVFNSKHANDVASWITSGFLSRMSLSQRLKLLDDQYFNIILKNADVVSELDRSQKTDKSLEKVEFNYYQRIVVTRNYYSHYKINDDGMLNFNQMCDTVNVLKALIIMILYTHMGMTKDDARKIVIWDSELHFQTMCLRAEGEKPENI</sequence>
<dbReference type="InterPro" id="IPR041229">
    <property type="entry name" value="HEPN_Apea"/>
</dbReference>
<dbReference type="InterPro" id="IPR041223">
    <property type="entry name" value="ApeA_NTD"/>
</dbReference>